<feature type="compositionally biased region" description="Basic and acidic residues" evidence="1">
    <location>
        <begin position="84"/>
        <end position="93"/>
    </location>
</feature>
<dbReference type="Gene3D" id="3.40.50.1820">
    <property type="entry name" value="alpha/beta hydrolase"/>
    <property type="match status" value="1"/>
</dbReference>
<evidence type="ECO:0000256" key="1">
    <source>
        <dbReference type="SAM" id="MobiDB-lite"/>
    </source>
</evidence>
<evidence type="ECO:0000313" key="3">
    <source>
        <dbReference type="Proteomes" id="UP001140293"/>
    </source>
</evidence>
<dbReference type="SUPFAM" id="SSF53474">
    <property type="entry name" value="alpha/beta-Hydrolases"/>
    <property type="match status" value="1"/>
</dbReference>
<dbReference type="EMBL" id="JACKSJ010000047">
    <property type="protein sequence ID" value="MCV7169472.1"/>
    <property type="molecule type" value="Genomic_DNA"/>
</dbReference>
<reference evidence="2" key="1">
    <citation type="submission" date="2020-07" db="EMBL/GenBank/DDBJ databases">
        <authorList>
            <person name="Pettersson B.M.F."/>
            <person name="Behra P.R.K."/>
            <person name="Ramesh M."/>
            <person name="Das S."/>
            <person name="Dasgupta S."/>
            <person name="Kirsebom L.A."/>
        </authorList>
    </citation>
    <scope>NUCLEOTIDE SEQUENCE</scope>
    <source>
        <strain evidence="2">DSM 44615</strain>
    </source>
</reference>
<dbReference type="RefSeq" id="WP_264011664.1">
    <property type="nucleotide sequence ID" value="NZ_JACKSJ010000047.1"/>
</dbReference>
<dbReference type="InterPro" id="IPR029058">
    <property type="entry name" value="AB_hydrolase_fold"/>
</dbReference>
<protein>
    <recommendedName>
        <fullName evidence="4">Alpha/beta hydrolase</fullName>
    </recommendedName>
</protein>
<keyword evidence="3" id="KW-1185">Reference proteome</keyword>
<feature type="compositionally biased region" description="Low complexity" evidence="1">
    <location>
        <begin position="33"/>
        <end position="42"/>
    </location>
</feature>
<comment type="caution">
    <text evidence="2">The sequence shown here is derived from an EMBL/GenBank/DDBJ whole genome shotgun (WGS) entry which is preliminary data.</text>
</comment>
<organism evidence="2 3">
    <name type="scientific">[Mycobacterium] manitobense</name>
    <dbReference type="NCBI Taxonomy" id="190147"/>
    <lineage>
        <taxon>Bacteria</taxon>
        <taxon>Bacillati</taxon>
        <taxon>Actinomycetota</taxon>
        <taxon>Actinomycetes</taxon>
        <taxon>Mycobacteriales</taxon>
        <taxon>Mycobacteriaceae</taxon>
        <taxon>Mycolicibacterium</taxon>
    </lineage>
</organism>
<evidence type="ECO:0008006" key="4">
    <source>
        <dbReference type="Google" id="ProtNLM"/>
    </source>
</evidence>
<gene>
    <name evidence="2" type="ORF">H7I41_05990</name>
</gene>
<feature type="region of interest" description="Disordered" evidence="1">
    <location>
        <begin position="1"/>
        <end position="103"/>
    </location>
</feature>
<sequence>MSQSDRDKDEAGRKERDEDQTDRKERDEDEAGADGAAAPDPASEATQPSEATPPPDEPLVQQPDEQPVVEQPVEQTPAGLTGDTGRDSARDSEPGESWAPPVRFRAVRGVAPPAETGPAVDAAPALVTAHVAPSTADAAASAVVDEVPVVEDAPVVETAELTAAATTAASPPRMVSPIEAIGTFIFNLVAFVGQALIPAPVIPAGSSVTMGRSTLEMPCGCGQTVDATWYFPHDPDNPEPGVEPPRGVIYLQHGFFRNDRAVSALAIALAEQTNSVVVTPTVTSNFFAGDGCWINGEPIQHAVADLFADRTALTASAQAAGWTGALPEQYILAGHSAGGGLAVAAAGYATHDENLAGVILFDGVSAGDDMTRALAALADTDVQVLQIASPEGVWNNFGASTADLIAARPGEFVGVRIVGGSHIDAEGRSSDLLARLLIGVPRAENVRAVQVIAAEWVNTLYGPAPVVGVSGPVGGATVVVLGSGAAVAA</sequence>
<dbReference type="AlphaFoldDB" id="A0A9X3BVN5"/>
<feature type="compositionally biased region" description="Low complexity" evidence="1">
    <location>
        <begin position="58"/>
        <end position="77"/>
    </location>
</feature>
<reference evidence="2" key="2">
    <citation type="journal article" date="2022" name="BMC Genomics">
        <title>Comparative genome analysis of mycobacteria focusing on tRNA and non-coding RNA.</title>
        <authorList>
            <person name="Behra P.R.K."/>
            <person name="Pettersson B.M.F."/>
            <person name="Ramesh M."/>
            <person name="Das S."/>
            <person name="Dasgupta S."/>
            <person name="Kirsebom L.A."/>
        </authorList>
    </citation>
    <scope>NUCLEOTIDE SEQUENCE</scope>
    <source>
        <strain evidence="2">DSM 44615</strain>
    </source>
</reference>
<proteinExistence type="predicted"/>
<accession>A0A9X3BVN5</accession>
<feature type="compositionally biased region" description="Basic and acidic residues" evidence="1">
    <location>
        <begin position="1"/>
        <end position="26"/>
    </location>
</feature>
<evidence type="ECO:0000313" key="2">
    <source>
        <dbReference type="EMBL" id="MCV7169472.1"/>
    </source>
</evidence>
<name>A0A9X3BVN5_9MYCO</name>
<dbReference type="Proteomes" id="UP001140293">
    <property type="component" value="Unassembled WGS sequence"/>
</dbReference>